<dbReference type="Pfam" id="PF24883">
    <property type="entry name" value="NPHP3_N"/>
    <property type="match status" value="1"/>
</dbReference>
<keyword evidence="2" id="KW-0040">ANK repeat</keyword>
<dbReference type="SUPFAM" id="SSF52540">
    <property type="entry name" value="P-loop containing nucleoside triphosphate hydrolases"/>
    <property type="match status" value="1"/>
</dbReference>
<keyword evidence="1" id="KW-0677">Repeat</keyword>
<dbReference type="InterPro" id="IPR029058">
    <property type="entry name" value="AB_hydrolase_fold"/>
</dbReference>
<comment type="caution">
    <text evidence="4">The sequence shown here is derived from an EMBL/GenBank/DDBJ whole genome shotgun (WGS) entry which is preliminary data.</text>
</comment>
<evidence type="ECO:0000313" key="4">
    <source>
        <dbReference type="EMBL" id="KAL2056822.1"/>
    </source>
</evidence>
<proteinExistence type="predicted"/>
<evidence type="ECO:0000313" key="5">
    <source>
        <dbReference type="Proteomes" id="UP001590951"/>
    </source>
</evidence>
<dbReference type="PROSITE" id="PS50297">
    <property type="entry name" value="ANK_REP_REGION"/>
    <property type="match status" value="1"/>
</dbReference>
<dbReference type="InterPro" id="IPR036770">
    <property type="entry name" value="Ankyrin_rpt-contain_sf"/>
</dbReference>
<dbReference type="InterPro" id="IPR002110">
    <property type="entry name" value="Ankyrin_rpt"/>
</dbReference>
<gene>
    <name evidence="4" type="ORF">ABVK25_002561</name>
</gene>
<dbReference type="PANTHER" id="PTHR10039:SF5">
    <property type="entry name" value="NACHT DOMAIN-CONTAINING PROTEIN"/>
    <property type="match status" value="1"/>
</dbReference>
<reference evidence="4 5" key="1">
    <citation type="submission" date="2024-09" db="EMBL/GenBank/DDBJ databases">
        <title>Rethinking Asexuality: The Enigmatic Case of Functional Sexual Genes in Lepraria (Stereocaulaceae).</title>
        <authorList>
            <person name="Doellman M."/>
            <person name="Sun Y."/>
            <person name="Barcenas-Pena A."/>
            <person name="Lumbsch H.T."/>
            <person name="Grewe F."/>
        </authorList>
    </citation>
    <scope>NUCLEOTIDE SEQUENCE [LARGE SCALE GENOMIC DNA]</scope>
    <source>
        <strain evidence="4 5">Grewe 0041</strain>
    </source>
</reference>
<dbReference type="Gene3D" id="3.40.50.300">
    <property type="entry name" value="P-loop containing nucleotide triphosphate hydrolases"/>
    <property type="match status" value="1"/>
</dbReference>
<feature type="domain" description="Nephrocystin 3-like N-terminal" evidence="3">
    <location>
        <begin position="367"/>
        <end position="540"/>
    </location>
</feature>
<evidence type="ECO:0000256" key="1">
    <source>
        <dbReference type="ARBA" id="ARBA00022737"/>
    </source>
</evidence>
<evidence type="ECO:0000256" key="2">
    <source>
        <dbReference type="PROSITE-ProRule" id="PRU00023"/>
    </source>
</evidence>
<accession>A0ABR4BHB9</accession>
<dbReference type="SUPFAM" id="SSF53474">
    <property type="entry name" value="alpha/beta-Hydrolases"/>
    <property type="match status" value="1"/>
</dbReference>
<feature type="repeat" description="ANK" evidence="2">
    <location>
        <begin position="1013"/>
        <end position="1037"/>
    </location>
</feature>
<organism evidence="4 5">
    <name type="scientific">Lepraria finkii</name>
    <dbReference type="NCBI Taxonomy" id="1340010"/>
    <lineage>
        <taxon>Eukaryota</taxon>
        <taxon>Fungi</taxon>
        <taxon>Dikarya</taxon>
        <taxon>Ascomycota</taxon>
        <taxon>Pezizomycotina</taxon>
        <taxon>Lecanoromycetes</taxon>
        <taxon>OSLEUM clade</taxon>
        <taxon>Lecanoromycetidae</taxon>
        <taxon>Lecanorales</taxon>
        <taxon>Lecanorineae</taxon>
        <taxon>Stereocaulaceae</taxon>
        <taxon>Lepraria</taxon>
    </lineage>
</organism>
<dbReference type="EMBL" id="JBHFEH010000006">
    <property type="protein sequence ID" value="KAL2056822.1"/>
    <property type="molecule type" value="Genomic_DNA"/>
</dbReference>
<dbReference type="PROSITE" id="PS50088">
    <property type="entry name" value="ANK_REPEAT"/>
    <property type="match status" value="1"/>
</dbReference>
<dbReference type="InterPro" id="IPR027417">
    <property type="entry name" value="P-loop_NTPase"/>
</dbReference>
<dbReference type="Pfam" id="PF12796">
    <property type="entry name" value="Ank_2"/>
    <property type="match status" value="1"/>
</dbReference>
<dbReference type="Proteomes" id="UP001590951">
    <property type="component" value="Unassembled WGS sequence"/>
</dbReference>
<dbReference type="SUPFAM" id="SSF48403">
    <property type="entry name" value="Ankyrin repeat"/>
    <property type="match status" value="1"/>
</dbReference>
<dbReference type="InterPro" id="IPR056884">
    <property type="entry name" value="NPHP3-like_N"/>
</dbReference>
<evidence type="ECO:0000259" key="3">
    <source>
        <dbReference type="Pfam" id="PF24883"/>
    </source>
</evidence>
<dbReference type="Gene3D" id="1.25.40.20">
    <property type="entry name" value="Ankyrin repeat-containing domain"/>
    <property type="match status" value="1"/>
</dbReference>
<dbReference type="SMART" id="SM00248">
    <property type="entry name" value="ANK"/>
    <property type="match status" value="4"/>
</dbReference>
<sequence length="1037" mass="117530">MENEKSSCTRTLHEPSANGLSVLADPEKTTLDIVFVHGFKGHPVRTWSHKTESVLKDRSDHYADGSERPAKIPRLSSVTPHFKKNADRERVYWPRHLIPITLPTARVLVYGYDTNVRHSLGLPISKNTVYDIASDFLKNLEAERRSQPSRPLVFVAHSLGGIVVKEALRRSHSFESHHNHLRQIYESTAAILFFGTPHGGADPRGLLEHIAEKVVKVAGFTVNEQIVNTLLPTSERLRELRDEFAPMARQNNWIIYSFQEQYGVPLLNGKKVVEDVSSCLGDSSLEMTQHIASNHMDMCRFSGFHDIEYRKVIAALEHVQKRITEGSANSASPEMSSVDHRQSLMESLRYHAIDARYATIKTAHTRTCRWLLKKPEYQDWLNINKTPDHHGFLWIRGKPGSGKSTLMKFAVGNTRKAMSETVVISFFFNARGEDLEKSTLGMYQSLLFQILNAIPDLQIVLDCLRSTVPQGELCRWEKDDLESLFAAAIQSLGQRRLTCFIDALDECEEDQIRDLVAFLERIGQLAISSQIHFQVCLSSRYYPYISIRNGIQLTLEGQEGHVQDIAKYLNSELKVGRGKQFEAIKEEILKRSSGIFLWVALVVQILNKEYDHGRVHALWRRLREIPDGLDKLFEDILTRDRENMEELVLCLQWILYAKRPLKREEIYHAILSGTDPEALSVSNSEEITAQDMERFILSCSKGLAETTKLKAQTVQFIHESVRDFLLGKNGFNKLKLELGFGLSQDRLKQCCFKYMAIGTSEYLPPSMALPAASSEEAKGLRELVSKKLPFLEYAVHNVLYHADVADGQGISQKAFVEKFALRDWIMLDNLFEKYHVRRHTPNASLLYIVAEKNFSNLVRIQLESDLHPGTAGERFENERYATPLYAALTNVNVSENTIHALLIPGARTSYDFDELHNNQSDSEFERSRAAIKTIIEKRPHLNPRKGQTLRGWAASDGHEVVVSLLLARDDVDPDLKNDSGRTLLSLAASNGREAVVSLLLARDNINPNSKDKDGQTPLLLAARNGHESIVSLLLCKR</sequence>
<dbReference type="Gene3D" id="3.40.50.1820">
    <property type="entry name" value="alpha/beta hydrolase"/>
    <property type="match status" value="1"/>
</dbReference>
<dbReference type="PANTHER" id="PTHR10039">
    <property type="entry name" value="AMELOGENIN"/>
    <property type="match status" value="1"/>
</dbReference>
<protein>
    <recommendedName>
        <fullName evidence="3">Nephrocystin 3-like N-terminal domain-containing protein</fullName>
    </recommendedName>
</protein>
<name>A0ABR4BHB9_9LECA</name>
<keyword evidence="5" id="KW-1185">Reference proteome</keyword>